<dbReference type="InterPro" id="IPR035205">
    <property type="entry name" value="DUF5320"/>
</dbReference>
<dbReference type="AlphaFoldDB" id="A0A0L8VF94"/>
<keyword evidence="3" id="KW-1185">Reference proteome</keyword>
<dbReference type="Pfam" id="PF17253">
    <property type="entry name" value="DUF5320"/>
    <property type="match status" value="1"/>
</dbReference>
<reference evidence="3" key="1">
    <citation type="submission" date="2015-07" db="EMBL/GenBank/DDBJ databases">
        <title>Genome sequencing of Sunxiuqinia dokdonensis strain SK.</title>
        <authorList>
            <person name="Ahn S."/>
            <person name="Kim B.-C."/>
        </authorList>
    </citation>
    <scope>NUCLEOTIDE SEQUENCE [LARGE SCALE GENOMIC DNA]</scope>
    <source>
        <strain evidence="3">SK</strain>
    </source>
</reference>
<dbReference type="RefSeq" id="WP_053178979.1">
    <property type="nucleotide sequence ID" value="NZ_LGIA01000014.1"/>
</dbReference>
<proteinExistence type="predicted"/>
<dbReference type="EMBL" id="LGIA01000014">
    <property type="protein sequence ID" value="KOH46847.1"/>
    <property type="molecule type" value="Genomic_DNA"/>
</dbReference>
<evidence type="ECO:0000313" key="2">
    <source>
        <dbReference type="EMBL" id="KOH46847.1"/>
    </source>
</evidence>
<name>A0A0L8VF94_9BACT</name>
<feature type="compositionally biased region" description="Basic residues" evidence="1">
    <location>
        <begin position="60"/>
        <end position="75"/>
    </location>
</feature>
<feature type="compositionally biased region" description="Basic and acidic residues" evidence="1">
    <location>
        <begin position="33"/>
        <end position="51"/>
    </location>
</feature>
<accession>A0A0L8VF94</accession>
<evidence type="ECO:0000313" key="3">
    <source>
        <dbReference type="Proteomes" id="UP000036958"/>
    </source>
</evidence>
<feature type="region of interest" description="Disordered" evidence="1">
    <location>
        <begin position="1"/>
        <end position="75"/>
    </location>
</feature>
<comment type="caution">
    <text evidence="2">The sequence shown here is derived from an EMBL/GenBank/DDBJ whole genome shotgun (WGS) entry which is preliminary data.</text>
</comment>
<dbReference type="Proteomes" id="UP000036958">
    <property type="component" value="Unassembled WGS sequence"/>
</dbReference>
<sequence>MPGFNRRGPRGEGPRTGRGKGRCNDASPNRSNQKQETRDANTPENQAEKNMSDFFGLKSGLRRRTASGRGFRNRS</sequence>
<protein>
    <submittedName>
        <fullName evidence="2">Uncharacterized protein</fullName>
    </submittedName>
</protein>
<organism evidence="2 3">
    <name type="scientific">Sunxiuqinia dokdonensis</name>
    <dbReference type="NCBI Taxonomy" id="1409788"/>
    <lineage>
        <taxon>Bacteria</taxon>
        <taxon>Pseudomonadati</taxon>
        <taxon>Bacteroidota</taxon>
        <taxon>Bacteroidia</taxon>
        <taxon>Marinilabiliales</taxon>
        <taxon>Prolixibacteraceae</taxon>
        <taxon>Sunxiuqinia</taxon>
    </lineage>
</organism>
<gene>
    <name evidence="2" type="ORF">NC99_02470</name>
</gene>
<evidence type="ECO:0000256" key="1">
    <source>
        <dbReference type="SAM" id="MobiDB-lite"/>
    </source>
</evidence>
<dbReference type="STRING" id="1409788.NC99_02470"/>